<evidence type="ECO:0000313" key="1">
    <source>
        <dbReference type="EMBL" id="WMV08413.1"/>
    </source>
</evidence>
<proteinExistence type="predicted"/>
<accession>A0AAF0PNT8</accession>
<organism evidence="1 2">
    <name type="scientific">Solanum verrucosum</name>
    <dbReference type="NCBI Taxonomy" id="315347"/>
    <lineage>
        <taxon>Eukaryota</taxon>
        <taxon>Viridiplantae</taxon>
        <taxon>Streptophyta</taxon>
        <taxon>Embryophyta</taxon>
        <taxon>Tracheophyta</taxon>
        <taxon>Spermatophyta</taxon>
        <taxon>Magnoliopsida</taxon>
        <taxon>eudicotyledons</taxon>
        <taxon>Gunneridae</taxon>
        <taxon>Pentapetalae</taxon>
        <taxon>asterids</taxon>
        <taxon>lamiids</taxon>
        <taxon>Solanales</taxon>
        <taxon>Solanaceae</taxon>
        <taxon>Solanoideae</taxon>
        <taxon>Solaneae</taxon>
        <taxon>Solanum</taxon>
    </lineage>
</organism>
<dbReference type="EMBL" id="CP133612">
    <property type="protein sequence ID" value="WMV08413.1"/>
    <property type="molecule type" value="Genomic_DNA"/>
</dbReference>
<sequence>MKTWSTKDGFQDLASNFLCTDISSLCRVNPDTRDAEAGLKDVCKFSSVSPELLLAVDLKKLQA</sequence>
<dbReference type="AlphaFoldDB" id="A0AAF0PNT8"/>
<dbReference type="Proteomes" id="UP001234989">
    <property type="component" value="Chromosome 1"/>
</dbReference>
<gene>
    <name evidence="1" type="ORF">MTR67_001798</name>
</gene>
<protein>
    <submittedName>
        <fullName evidence="1">Uncharacterized protein</fullName>
    </submittedName>
</protein>
<keyword evidence="2" id="KW-1185">Reference proteome</keyword>
<evidence type="ECO:0000313" key="2">
    <source>
        <dbReference type="Proteomes" id="UP001234989"/>
    </source>
</evidence>
<feature type="non-terminal residue" evidence="1">
    <location>
        <position position="63"/>
    </location>
</feature>
<reference evidence="1" key="1">
    <citation type="submission" date="2023-08" db="EMBL/GenBank/DDBJ databases">
        <title>A de novo genome assembly of Solanum verrucosum Schlechtendal, a Mexican diploid species geographically isolated from the other diploid A-genome species in potato relatives.</title>
        <authorList>
            <person name="Hosaka K."/>
        </authorList>
    </citation>
    <scope>NUCLEOTIDE SEQUENCE</scope>
    <source>
        <tissue evidence="1">Young leaves</tissue>
    </source>
</reference>
<name>A0AAF0PNT8_SOLVR</name>